<dbReference type="InterPro" id="IPR010994">
    <property type="entry name" value="RuvA_2-like"/>
</dbReference>
<dbReference type="PANTHER" id="PTHR21180">
    <property type="entry name" value="ENDONUCLEASE/EXONUCLEASE/PHOSPHATASE FAMILY DOMAIN-CONTAINING PROTEIN 1"/>
    <property type="match status" value="1"/>
</dbReference>
<dbReference type="InterPro" id="IPR036415">
    <property type="entry name" value="Lamin_tail_dom_sf"/>
</dbReference>
<evidence type="ECO:0000256" key="1">
    <source>
        <dbReference type="SAM" id="Phobius"/>
    </source>
</evidence>
<reference evidence="4 5" key="1">
    <citation type="journal article" date="2016" name="Nat. Commun.">
        <title>Thousands of microbial genomes shed light on interconnected biogeochemical processes in an aquifer system.</title>
        <authorList>
            <person name="Anantharaman K."/>
            <person name="Brown C.T."/>
            <person name="Hug L.A."/>
            <person name="Sharon I."/>
            <person name="Castelle C.J."/>
            <person name="Probst A.J."/>
            <person name="Thomas B.C."/>
            <person name="Singh A."/>
            <person name="Wilkins M.J."/>
            <person name="Karaoz U."/>
            <person name="Brodie E.L."/>
            <person name="Williams K.H."/>
            <person name="Hubbard S.S."/>
            <person name="Banfield J.F."/>
        </authorList>
    </citation>
    <scope>NUCLEOTIDE SEQUENCE [LARGE SCALE GENOMIC DNA]</scope>
</reference>
<accession>A0A1G2DZB1</accession>
<evidence type="ECO:0000313" key="5">
    <source>
        <dbReference type="Proteomes" id="UP000176662"/>
    </source>
</evidence>
<dbReference type="SMART" id="SM00278">
    <property type="entry name" value="HhH1"/>
    <property type="match status" value="2"/>
</dbReference>
<proteinExistence type="predicted"/>
<keyword evidence="1" id="KW-1133">Transmembrane helix</keyword>
<gene>
    <name evidence="4" type="ORF">A2Z68_02535</name>
</gene>
<dbReference type="PROSITE" id="PS51257">
    <property type="entry name" value="PROKAR_LIPOPROTEIN"/>
    <property type="match status" value="1"/>
</dbReference>
<feature type="transmembrane region" description="Helical" evidence="1">
    <location>
        <begin position="273"/>
        <end position="292"/>
    </location>
</feature>
<dbReference type="InterPro" id="IPR003583">
    <property type="entry name" value="Hlx-hairpin-Hlx_DNA-bd_motif"/>
</dbReference>
<dbReference type="GO" id="GO:0015628">
    <property type="term" value="P:protein secretion by the type II secretion system"/>
    <property type="evidence" value="ECO:0007669"/>
    <property type="project" value="TreeGrafter"/>
</dbReference>
<keyword evidence="2" id="KW-0732">Signal</keyword>
<dbReference type="PROSITE" id="PS51841">
    <property type="entry name" value="LTD"/>
    <property type="match status" value="1"/>
</dbReference>
<dbReference type="GO" id="GO:0015627">
    <property type="term" value="C:type II protein secretion system complex"/>
    <property type="evidence" value="ECO:0007669"/>
    <property type="project" value="TreeGrafter"/>
</dbReference>
<dbReference type="SUPFAM" id="SSF47781">
    <property type="entry name" value="RuvA domain 2-like"/>
    <property type="match status" value="1"/>
</dbReference>
<comment type="caution">
    <text evidence="4">The sequence shown here is derived from an EMBL/GenBank/DDBJ whole genome shotgun (WGS) entry which is preliminary data.</text>
</comment>
<keyword evidence="1" id="KW-0472">Membrane</keyword>
<dbReference type="Pfam" id="PF12836">
    <property type="entry name" value="HHH_3"/>
    <property type="match status" value="1"/>
</dbReference>
<sequence>MLFLSRPELKSRLFFLVFLFVLATSCVQAAETTEKIDINTASLEGLEKITGVGPVIAQRIIEARPFSSVDDLIRVNGIGEKTLQKIKEQGLTWVSGELQTEPIAEGQPQKIQENYASGLIITEILPSPEGQDEKEEWIEIFNQNDFEVDLSFWQIADTMGQTKTYTFPSKTIIKVKGFLVLDRPTTKITLNNSEDGLLLIQPNGNIIDNIDYQKAINGQSYSRMENNWVWSTVLTPGQNNAVSLPVSQPENQEEESKAQQLATISQSTPKTHFSVFFIALGFAVLSGIIIILTKKKLI</sequence>
<dbReference type="PANTHER" id="PTHR21180:SF32">
    <property type="entry name" value="ENDONUCLEASE_EXONUCLEASE_PHOSPHATASE FAMILY DOMAIN-CONTAINING PROTEIN 1"/>
    <property type="match status" value="1"/>
</dbReference>
<feature type="domain" description="LTD" evidence="3">
    <location>
        <begin position="107"/>
        <end position="214"/>
    </location>
</feature>
<dbReference type="Proteomes" id="UP000176662">
    <property type="component" value="Unassembled WGS sequence"/>
</dbReference>
<evidence type="ECO:0000256" key="2">
    <source>
        <dbReference type="SAM" id="SignalP"/>
    </source>
</evidence>
<dbReference type="InterPro" id="IPR051675">
    <property type="entry name" value="Endo/Exo/Phosphatase_dom_1"/>
</dbReference>
<evidence type="ECO:0000259" key="3">
    <source>
        <dbReference type="PROSITE" id="PS51841"/>
    </source>
</evidence>
<feature type="signal peptide" evidence="2">
    <location>
        <begin position="1"/>
        <end position="29"/>
    </location>
</feature>
<dbReference type="SUPFAM" id="SSF74853">
    <property type="entry name" value="Lamin A/C globular tail domain"/>
    <property type="match status" value="1"/>
</dbReference>
<evidence type="ECO:0000313" key="4">
    <source>
        <dbReference type="EMBL" id="OGZ18391.1"/>
    </source>
</evidence>
<dbReference type="Gene3D" id="2.60.40.1260">
    <property type="entry name" value="Lamin Tail domain"/>
    <property type="match status" value="1"/>
</dbReference>
<dbReference type="InterPro" id="IPR001322">
    <property type="entry name" value="Lamin_tail_dom"/>
</dbReference>
<dbReference type="GO" id="GO:0006281">
    <property type="term" value="P:DNA repair"/>
    <property type="evidence" value="ECO:0007669"/>
    <property type="project" value="InterPro"/>
</dbReference>
<dbReference type="EMBL" id="MHLX01000040">
    <property type="protein sequence ID" value="OGZ18391.1"/>
    <property type="molecule type" value="Genomic_DNA"/>
</dbReference>
<dbReference type="Pfam" id="PF00932">
    <property type="entry name" value="LTD"/>
    <property type="match status" value="1"/>
</dbReference>
<dbReference type="AlphaFoldDB" id="A0A1G2DZB1"/>
<feature type="chain" id="PRO_5009582657" description="LTD domain-containing protein" evidence="2">
    <location>
        <begin position="30"/>
        <end position="298"/>
    </location>
</feature>
<keyword evidence="1" id="KW-0812">Transmembrane</keyword>
<organism evidence="4 5">
    <name type="scientific">Candidatus Nealsonbacteria bacterium RBG_13_38_11</name>
    <dbReference type="NCBI Taxonomy" id="1801662"/>
    <lineage>
        <taxon>Bacteria</taxon>
        <taxon>Candidatus Nealsoniibacteriota</taxon>
    </lineage>
</organism>
<name>A0A1G2DZB1_9BACT</name>
<dbReference type="Gene3D" id="1.10.150.320">
    <property type="entry name" value="Photosystem II 12 kDa extrinsic protein"/>
    <property type="match status" value="1"/>
</dbReference>
<protein>
    <recommendedName>
        <fullName evidence="3">LTD domain-containing protein</fullName>
    </recommendedName>
</protein>
<dbReference type="GO" id="GO:0003677">
    <property type="term" value="F:DNA binding"/>
    <property type="evidence" value="ECO:0007669"/>
    <property type="project" value="InterPro"/>
</dbReference>